<dbReference type="EMBL" id="JBEXRX010000244">
    <property type="protein sequence ID" value="MEU0156845.1"/>
    <property type="molecule type" value="Genomic_DNA"/>
</dbReference>
<evidence type="ECO:0000259" key="2">
    <source>
        <dbReference type="SMART" id="SM00934"/>
    </source>
</evidence>
<organism evidence="3 4">
    <name type="scientific">Micromonospora fulviviridis</name>
    <dbReference type="NCBI Taxonomy" id="47860"/>
    <lineage>
        <taxon>Bacteria</taxon>
        <taxon>Bacillati</taxon>
        <taxon>Actinomycetota</taxon>
        <taxon>Actinomycetes</taxon>
        <taxon>Micromonosporales</taxon>
        <taxon>Micromonosporaceae</taxon>
        <taxon>Micromonospora</taxon>
    </lineage>
</organism>
<keyword evidence="1 3" id="KW-0456">Lyase</keyword>
<dbReference type="InterPro" id="IPR013785">
    <property type="entry name" value="Aldolase_TIM"/>
</dbReference>
<sequence>MIMDVRARLVSGAARLTYLRGLLVNQGIASADWLVRTEANLLDRHGTATSTAAGISREAFRRLRDGRALQVALDVRDIDYAIAVARAAANAGVQFIEIGDPLIKSVGIQAISAIKQRTPGAWIVAEMMSADWGRDQVVLATEAGADVVLLIGPASIASVSAAVEASKRLAVPIVIDVPEGRLVQGWVQDMERAGVDGFAITTNIDLGVAGFHPLDQAQLIRSWTKLPVAVSGGFEPTDVEASRRRSWDILVVGRGVTDSLDPDIAARDLAASIELTEGNRS</sequence>
<dbReference type="SUPFAM" id="SSF51366">
    <property type="entry name" value="Ribulose-phoshate binding barrel"/>
    <property type="match status" value="1"/>
</dbReference>
<keyword evidence="4" id="KW-1185">Reference proteome</keyword>
<evidence type="ECO:0000313" key="4">
    <source>
        <dbReference type="Proteomes" id="UP001550348"/>
    </source>
</evidence>
<gene>
    <name evidence="3" type="ORF">ABZ071_34260</name>
</gene>
<dbReference type="GO" id="GO:0004590">
    <property type="term" value="F:orotidine-5'-phosphate decarboxylase activity"/>
    <property type="evidence" value="ECO:0007669"/>
    <property type="project" value="UniProtKB-EC"/>
</dbReference>
<dbReference type="PANTHER" id="PTHR35039">
    <property type="entry name" value="3-KETO-L-GULONATE-6-PHOSPHATE DECARBOXYLASE SGBH-RELATED"/>
    <property type="match status" value="1"/>
</dbReference>
<evidence type="ECO:0000313" key="3">
    <source>
        <dbReference type="EMBL" id="MEU0156845.1"/>
    </source>
</evidence>
<dbReference type="Pfam" id="PF00215">
    <property type="entry name" value="OMPdecase"/>
    <property type="match status" value="1"/>
</dbReference>
<dbReference type="InterPro" id="IPR001754">
    <property type="entry name" value="OMPdeCOase_dom"/>
</dbReference>
<protein>
    <submittedName>
        <fullName evidence="3">Orotidine 5'-phosphate decarboxylase / HUMPS family protein</fullName>
        <ecNumber evidence="3">4.1.1.23</ecNumber>
    </submittedName>
</protein>
<accession>A0ABV2VVM1</accession>
<evidence type="ECO:0000256" key="1">
    <source>
        <dbReference type="ARBA" id="ARBA00023239"/>
    </source>
</evidence>
<name>A0ABV2VVM1_9ACTN</name>
<dbReference type="InterPro" id="IPR011060">
    <property type="entry name" value="RibuloseP-bd_barrel"/>
</dbReference>
<dbReference type="Proteomes" id="UP001550348">
    <property type="component" value="Unassembled WGS sequence"/>
</dbReference>
<dbReference type="RefSeq" id="WP_355668326.1">
    <property type="nucleotide sequence ID" value="NZ_JBEXRX010000244.1"/>
</dbReference>
<reference evidence="3 4" key="1">
    <citation type="submission" date="2024-06" db="EMBL/GenBank/DDBJ databases">
        <title>The Natural Products Discovery Center: Release of the First 8490 Sequenced Strains for Exploring Actinobacteria Biosynthetic Diversity.</title>
        <authorList>
            <person name="Kalkreuter E."/>
            <person name="Kautsar S.A."/>
            <person name="Yang D."/>
            <person name="Bader C.D."/>
            <person name="Teijaro C.N."/>
            <person name="Fluegel L."/>
            <person name="Davis C.M."/>
            <person name="Simpson J.R."/>
            <person name="Lauterbach L."/>
            <person name="Steele A.D."/>
            <person name="Gui C."/>
            <person name="Meng S."/>
            <person name="Li G."/>
            <person name="Viehrig K."/>
            <person name="Ye F."/>
            <person name="Su P."/>
            <person name="Kiefer A.F."/>
            <person name="Nichols A."/>
            <person name="Cepeda A.J."/>
            <person name="Yan W."/>
            <person name="Fan B."/>
            <person name="Jiang Y."/>
            <person name="Adhikari A."/>
            <person name="Zheng C.-J."/>
            <person name="Schuster L."/>
            <person name="Cowan T.M."/>
            <person name="Smanski M.J."/>
            <person name="Chevrette M.G."/>
            <person name="De Carvalho L.P.S."/>
            <person name="Shen B."/>
        </authorList>
    </citation>
    <scope>NUCLEOTIDE SEQUENCE [LARGE SCALE GENOMIC DNA]</scope>
    <source>
        <strain evidence="3 4">NPDC006286</strain>
    </source>
</reference>
<dbReference type="EC" id="4.1.1.23" evidence="3"/>
<dbReference type="PANTHER" id="PTHR35039:SF3">
    <property type="entry name" value="3-KETO-L-GULONATE-6-PHOSPHATE DECARBOXYLASE SGBH-RELATED"/>
    <property type="match status" value="1"/>
</dbReference>
<feature type="domain" description="Orotidine 5'-phosphate decarboxylase" evidence="2">
    <location>
        <begin position="68"/>
        <end position="269"/>
    </location>
</feature>
<comment type="caution">
    <text evidence="3">The sequence shown here is derived from an EMBL/GenBank/DDBJ whole genome shotgun (WGS) entry which is preliminary data.</text>
</comment>
<dbReference type="Gene3D" id="3.20.20.70">
    <property type="entry name" value="Aldolase class I"/>
    <property type="match status" value="1"/>
</dbReference>
<dbReference type="SMART" id="SM00934">
    <property type="entry name" value="OMPdecase"/>
    <property type="match status" value="1"/>
</dbReference>
<proteinExistence type="predicted"/>